<organism evidence="2 3">
    <name type="scientific">Daphnia galeata</name>
    <dbReference type="NCBI Taxonomy" id="27404"/>
    <lineage>
        <taxon>Eukaryota</taxon>
        <taxon>Metazoa</taxon>
        <taxon>Ecdysozoa</taxon>
        <taxon>Arthropoda</taxon>
        <taxon>Crustacea</taxon>
        <taxon>Branchiopoda</taxon>
        <taxon>Diplostraca</taxon>
        <taxon>Cladocera</taxon>
        <taxon>Anomopoda</taxon>
        <taxon>Daphniidae</taxon>
        <taxon>Daphnia</taxon>
    </lineage>
</organism>
<dbReference type="PANTHER" id="PTHR46791:SF5">
    <property type="entry name" value="CLR5 DOMAIN-CONTAINING PROTEIN-RELATED"/>
    <property type="match status" value="1"/>
</dbReference>
<dbReference type="AlphaFoldDB" id="A0A8J2RNQ2"/>
<dbReference type="Pfam" id="PF24764">
    <property type="entry name" value="rva_4"/>
    <property type="match status" value="1"/>
</dbReference>
<dbReference type="GO" id="GO:0003676">
    <property type="term" value="F:nucleic acid binding"/>
    <property type="evidence" value="ECO:0007669"/>
    <property type="project" value="InterPro"/>
</dbReference>
<dbReference type="PROSITE" id="PS50994">
    <property type="entry name" value="INTEGRASE"/>
    <property type="match status" value="1"/>
</dbReference>
<name>A0A8J2RNQ2_9CRUS</name>
<dbReference type="EMBL" id="CAKKLH010000281">
    <property type="protein sequence ID" value="CAH0108038.1"/>
    <property type="molecule type" value="Genomic_DNA"/>
</dbReference>
<evidence type="ECO:0000313" key="2">
    <source>
        <dbReference type="EMBL" id="CAH0108038.1"/>
    </source>
</evidence>
<dbReference type="GO" id="GO:0015074">
    <property type="term" value="P:DNA integration"/>
    <property type="evidence" value="ECO:0007669"/>
    <property type="project" value="InterPro"/>
</dbReference>
<dbReference type="Proteomes" id="UP000789390">
    <property type="component" value="Unassembled WGS sequence"/>
</dbReference>
<dbReference type="PANTHER" id="PTHR46791">
    <property type="entry name" value="EXPRESSED PROTEIN"/>
    <property type="match status" value="1"/>
</dbReference>
<protein>
    <recommendedName>
        <fullName evidence="1">Integrase catalytic domain-containing protein</fullName>
    </recommendedName>
</protein>
<keyword evidence="3" id="KW-1185">Reference proteome</keyword>
<dbReference type="InterPro" id="IPR036397">
    <property type="entry name" value="RNaseH_sf"/>
</dbReference>
<dbReference type="InterPro" id="IPR001584">
    <property type="entry name" value="Integrase_cat-core"/>
</dbReference>
<dbReference type="InterPro" id="IPR058913">
    <property type="entry name" value="Integrase_dom_put"/>
</dbReference>
<evidence type="ECO:0000259" key="1">
    <source>
        <dbReference type="PROSITE" id="PS50994"/>
    </source>
</evidence>
<proteinExistence type="predicted"/>
<dbReference type="SUPFAM" id="SSF53098">
    <property type="entry name" value="Ribonuclease H-like"/>
    <property type="match status" value="1"/>
</dbReference>
<accession>A0A8J2RNQ2</accession>
<dbReference type="Gene3D" id="3.30.420.10">
    <property type="entry name" value="Ribonuclease H-like superfamily/Ribonuclease H"/>
    <property type="match status" value="1"/>
</dbReference>
<feature type="domain" description="Integrase catalytic" evidence="1">
    <location>
        <begin position="68"/>
        <end position="248"/>
    </location>
</feature>
<gene>
    <name evidence="2" type="ORF">DGAL_LOCUS11404</name>
</gene>
<evidence type="ECO:0000313" key="3">
    <source>
        <dbReference type="Proteomes" id="UP000789390"/>
    </source>
</evidence>
<comment type="caution">
    <text evidence="2">The sequence shown here is derived from an EMBL/GenBank/DDBJ whole genome shotgun (WGS) entry which is preliminary data.</text>
</comment>
<dbReference type="InterPro" id="IPR012337">
    <property type="entry name" value="RNaseH-like_sf"/>
</dbReference>
<dbReference type="OrthoDB" id="6767432at2759"/>
<reference evidence="2" key="1">
    <citation type="submission" date="2021-11" db="EMBL/GenBank/DDBJ databases">
        <authorList>
            <person name="Schell T."/>
        </authorList>
    </citation>
    <scope>NUCLEOTIDE SEQUENCE</scope>
    <source>
        <strain evidence="2">M5</strain>
    </source>
</reference>
<sequence length="328" mass="38761">MDLLLPKLLPVVRKELLKYPDIGLEFLNRHLQHSLQIRVPRWRLRQAVVMIRGHEGMKNRRLHRRRYKVRAPLSMVHVDTHHKLIRWRFIFVGAVDGFSRKIFCLKVDNNNTAVTVLKHFKEGVDNVGLPSRIRTDKGRENVGIAHYMVILRGSDRSSIITGRSVHNTRIERLWRDTFRIVVFPFYHTFYRLEDRGYLDPSSEIDLFCLHYVFRPLLEKATADFVNMWDCHRLRTEGLSPNQLFTLGIEDLRRRSKKERKNFTELEQGISAFQNYFRHNCKLKSSAASEAIQNFHDRALIFSQIRAQCKQKSNLVIHAEFPSDIIFTT</sequence>